<dbReference type="RefSeq" id="WP_242936853.1">
    <property type="nucleotide sequence ID" value="NZ_CP094326.1"/>
</dbReference>
<keyword evidence="3" id="KW-1185">Reference proteome</keyword>
<evidence type="ECO:0000313" key="3">
    <source>
        <dbReference type="Proteomes" id="UP000829476"/>
    </source>
</evidence>
<accession>A0ABY3YLG6</accession>
<evidence type="ECO:0000313" key="2">
    <source>
        <dbReference type="EMBL" id="UNY98447.1"/>
    </source>
</evidence>
<reference evidence="2 3" key="1">
    <citation type="journal article" date="2018" name="Int. J. Syst. Evol. Microbiol.">
        <title>Zhouia spongiae sp. nov., isolated from a marine sponge.</title>
        <authorList>
            <person name="Zhuang L."/>
            <person name="Lin B."/>
            <person name="Qin F."/>
            <person name="Luo L."/>
        </authorList>
    </citation>
    <scope>NUCLEOTIDE SEQUENCE [LARGE SCALE GENOMIC DNA]</scope>
    <source>
        <strain evidence="2 3">HN-Y44</strain>
    </source>
</reference>
<keyword evidence="1" id="KW-0812">Transmembrane</keyword>
<name>A0ABY3YLG6_9FLAO</name>
<gene>
    <name evidence="2" type="ORF">MQE36_15370</name>
</gene>
<organism evidence="2 3">
    <name type="scientific">Zhouia spongiae</name>
    <dbReference type="NCBI Taxonomy" id="2202721"/>
    <lineage>
        <taxon>Bacteria</taxon>
        <taxon>Pseudomonadati</taxon>
        <taxon>Bacteroidota</taxon>
        <taxon>Flavobacteriia</taxon>
        <taxon>Flavobacteriales</taxon>
        <taxon>Flavobacteriaceae</taxon>
        <taxon>Zhouia</taxon>
    </lineage>
</organism>
<evidence type="ECO:0000256" key="1">
    <source>
        <dbReference type="SAM" id="Phobius"/>
    </source>
</evidence>
<dbReference type="EMBL" id="CP094326">
    <property type="protein sequence ID" value="UNY98447.1"/>
    <property type="molecule type" value="Genomic_DNA"/>
</dbReference>
<proteinExistence type="predicted"/>
<keyword evidence="1" id="KW-1133">Transmembrane helix</keyword>
<dbReference type="Proteomes" id="UP000829476">
    <property type="component" value="Chromosome"/>
</dbReference>
<sequence>MFKTLVQHVFEKARLQTGKESKNGQAEYLAHIFTEDYKYSITTRALTAIYNKYVLENPSRSATIKPELADVMSIYLGFKNHSDFATKQNETDTGSGSGKENHLSLSQKGGRERITIVVLGVIILGMLFYNFFGHNDRPEEGCMIWDGDHYTLVSCDLKDRRDTESEVVLFDKKMYDHMKKIGYGSVKVGSSYYCKVNKDSLEFFSWYGLHPVSKANLKPVTQYIYDKYVQPAMEEYRMISKD</sequence>
<feature type="transmembrane region" description="Helical" evidence="1">
    <location>
        <begin position="114"/>
        <end position="132"/>
    </location>
</feature>
<protein>
    <submittedName>
        <fullName evidence="2">Uncharacterized protein</fullName>
    </submittedName>
</protein>
<keyword evidence="1" id="KW-0472">Membrane</keyword>